<dbReference type="PANTHER" id="PTHR30290:SF9">
    <property type="entry name" value="OLIGOPEPTIDE-BINDING PROTEIN APPA"/>
    <property type="match status" value="1"/>
</dbReference>
<dbReference type="OrthoDB" id="9046151at2"/>
<comment type="similarity">
    <text evidence="1">Belongs to the bacterial solute-binding protein 5 family.</text>
</comment>
<dbReference type="Gene3D" id="3.10.105.10">
    <property type="entry name" value="Dipeptide-binding Protein, Domain 3"/>
    <property type="match status" value="1"/>
</dbReference>
<evidence type="ECO:0000256" key="1">
    <source>
        <dbReference type="ARBA" id="ARBA00005695"/>
    </source>
</evidence>
<keyword evidence="3 4" id="KW-0732">Signal</keyword>
<feature type="domain" description="Solute-binding protein family 5" evidence="5">
    <location>
        <begin position="81"/>
        <end position="437"/>
    </location>
</feature>
<evidence type="ECO:0000256" key="4">
    <source>
        <dbReference type="SAM" id="SignalP"/>
    </source>
</evidence>
<dbReference type="InterPro" id="IPR039424">
    <property type="entry name" value="SBP_5"/>
</dbReference>
<dbReference type="RefSeq" id="WP_119925261.1">
    <property type="nucleotide sequence ID" value="NZ_QZEY01000002.1"/>
</dbReference>
<feature type="chain" id="PRO_5017179675" description="Solute-binding protein family 5 domain-containing protein" evidence="4">
    <location>
        <begin position="24"/>
        <end position="531"/>
    </location>
</feature>
<dbReference type="PANTHER" id="PTHR30290">
    <property type="entry name" value="PERIPLASMIC BINDING COMPONENT OF ABC TRANSPORTER"/>
    <property type="match status" value="1"/>
</dbReference>
<feature type="signal peptide" evidence="4">
    <location>
        <begin position="1"/>
        <end position="23"/>
    </location>
</feature>
<dbReference type="Pfam" id="PF00496">
    <property type="entry name" value="SBP_bac_5"/>
    <property type="match status" value="1"/>
</dbReference>
<keyword evidence="2" id="KW-0813">Transport</keyword>
<dbReference type="PIRSF" id="PIRSF002741">
    <property type="entry name" value="MppA"/>
    <property type="match status" value="1"/>
</dbReference>
<evidence type="ECO:0000313" key="7">
    <source>
        <dbReference type="Proteomes" id="UP000265768"/>
    </source>
</evidence>
<dbReference type="InterPro" id="IPR000914">
    <property type="entry name" value="SBP_5_dom"/>
</dbReference>
<proteinExistence type="inferred from homology"/>
<dbReference type="PROSITE" id="PS51257">
    <property type="entry name" value="PROKAR_LIPOPROTEIN"/>
    <property type="match status" value="1"/>
</dbReference>
<reference evidence="6 7" key="1">
    <citation type="submission" date="2018-09" db="EMBL/GenBank/DDBJ databases">
        <title>YIM 75507 draft genome.</title>
        <authorList>
            <person name="Tang S."/>
            <person name="Feng Y."/>
        </authorList>
    </citation>
    <scope>NUCLEOTIDE SEQUENCE [LARGE SCALE GENOMIC DNA]</scope>
    <source>
        <strain evidence="6 7">YIM 75507</strain>
    </source>
</reference>
<comment type="caution">
    <text evidence="6">The sequence shown here is derived from an EMBL/GenBank/DDBJ whole genome shotgun (WGS) entry which is preliminary data.</text>
</comment>
<dbReference type="AlphaFoldDB" id="A0A3A4BGU0"/>
<protein>
    <recommendedName>
        <fullName evidence="5">Solute-binding protein family 5 domain-containing protein</fullName>
    </recommendedName>
</protein>
<dbReference type="GO" id="GO:0015833">
    <property type="term" value="P:peptide transport"/>
    <property type="evidence" value="ECO:0007669"/>
    <property type="project" value="TreeGrafter"/>
</dbReference>
<evidence type="ECO:0000256" key="2">
    <source>
        <dbReference type="ARBA" id="ARBA00022448"/>
    </source>
</evidence>
<dbReference type="Gene3D" id="3.40.190.10">
    <property type="entry name" value="Periplasmic binding protein-like II"/>
    <property type="match status" value="1"/>
</dbReference>
<evidence type="ECO:0000256" key="3">
    <source>
        <dbReference type="ARBA" id="ARBA00022729"/>
    </source>
</evidence>
<evidence type="ECO:0000313" key="6">
    <source>
        <dbReference type="EMBL" id="RJL33962.1"/>
    </source>
</evidence>
<dbReference type="GO" id="GO:0043190">
    <property type="term" value="C:ATP-binding cassette (ABC) transporter complex"/>
    <property type="evidence" value="ECO:0007669"/>
    <property type="project" value="InterPro"/>
</dbReference>
<dbReference type="GO" id="GO:0042597">
    <property type="term" value="C:periplasmic space"/>
    <property type="evidence" value="ECO:0007669"/>
    <property type="project" value="UniProtKB-ARBA"/>
</dbReference>
<dbReference type="Gene3D" id="3.90.76.10">
    <property type="entry name" value="Dipeptide-binding Protein, Domain 1"/>
    <property type="match status" value="1"/>
</dbReference>
<keyword evidence="7" id="KW-1185">Reference proteome</keyword>
<sequence>MRIPKLVIGAVATALLAAGCGQAAPGGRPAQAGGAGAASGSFTYAIGDEPETLNPVLQDEHTDPVTELVFRGLTRHDADNKVVPGLAESWRVSEDGKSYTFTLRKGLTWHDGKPLTSADAKFTIETVRDAGTDAPLSRNFRTVTGVETPDETTVKLTLDRPFAPMLHSLSVGLLPRHLLEGKKVTDPAYGRAPVGAGPFKLVTWKHGQYAELAAFDGYYEGRPGLGKIVIKYVPDDTARLVQLTGGEVDGANIAPQQAAKVKGLANLRTEVYPTADYRALMLNFKFPVFGDKKLRQALNHAVDRDAIVKSVVLGYGKPASGPLDESPYAAATPYTFDPAKVTSLMTEAGYAKDANGIWAKDGKPVRFELSTFAEESLRVAILNVAATQLKAQGFDVVPMPRPRDQVRKNWAGQQSFVVGWGTPYDPDSSVYGPFHSSEALSKGGSNFGEYANPEVDKALEEARSTMDEGKRRAAYERFQKALADDPPFVWIAYLQTLNVVPADMTGPQRRTLGHHGYGFFWNAEKWRRNAS</sequence>
<name>A0A3A4BGU0_9ACTN</name>
<organism evidence="6 7">
    <name type="scientific">Bailinhaonella thermotolerans</name>
    <dbReference type="NCBI Taxonomy" id="1070861"/>
    <lineage>
        <taxon>Bacteria</taxon>
        <taxon>Bacillati</taxon>
        <taxon>Actinomycetota</taxon>
        <taxon>Actinomycetes</taxon>
        <taxon>Streptosporangiales</taxon>
        <taxon>Streptosporangiaceae</taxon>
        <taxon>Bailinhaonella</taxon>
    </lineage>
</organism>
<evidence type="ECO:0000259" key="5">
    <source>
        <dbReference type="Pfam" id="PF00496"/>
    </source>
</evidence>
<gene>
    <name evidence="6" type="ORF">D5H75_05380</name>
</gene>
<dbReference type="Proteomes" id="UP000265768">
    <property type="component" value="Unassembled WGS sequence"/>
</dbReference>
<dbReference type="SUPFAM" id="SSF53850">
    <property type="entry name" value="Periplasmic binding protein-like II"/>
    <property type="match status" value="1"/>
</dbReference>
<dbReference type="InterPro" id="IPR030678">
    <property type="entry name" value="Peptide/Ni-bd"/>
</dbReference>
<dbReference type="GO" id="GO:1904680">
    <property type="term" value="F:peptide transmembrane transporter activity"/>
    <property type="evidence" value="ECO:0007669"/>
    <property type="project" value="TreeGrafter"/>
</dbReference>
<accession>A0A3A4BGU0</accession>
<dbReference type="EMBL" id="QZEY01000002">
    <property type="protein sequence ID" value="RJL33962.1"/>
    <property type="molecule type" value="Genomic_DNA"/>
</dbReference>